<comment type="caution">
    <text evidence="2">The sequence shown here is derived from an EMBL/GenBank/DDBJ whole genome shotgun (WGS) entry which is preliminary data.</text>
</comment>
<organism evidence="2 3">
    <name type="scientific">Eumeta variegata</name>
    <name type="common">Bagworm moth</name>
    <name type="synonym">Eumeta japonica</name>
    <dbReference type="NCBI Taxonomy" id="151549"/>
    <lineage>
        <taxon>Eukaryota</taxon>
        <taxon>Metazoa</taxon>
        <taxon>Ecdysozoa</taxon>
        <taxon>Arthropoda</taxon>
        <taxon>Hexapoda</taxon>
        <taxon>Insecta</taxon>
        <taxon>Pterygota</taxon>
        <taxon>Neoptera</taxon>
        <taxon>Endopterygota</taxon>
        <taxon>Lepidoptera</taxon>
        <taxon>Glossata</taxon>
        <taxon>Ditrysia</taxon>
        <taxon>Tineoidea</taxon>
        <taxon>Psychidae</taxon>
        <taxon>Oiketicinae</taxon>
        <taxon>Eumeta</taxon>
    </lineage>
</organism>
<dbReference type="AlphaFoldDB" id="A0A4C1UW61"/>
<keyword evidence="3" id="KW-1185">Reference proteome</keyword>
<accession>A0A4C1UW61</accession>
<name>A0A4C1UW61_EUMVA</name>
<reference evidence="2 3" key="1">
    <citation type="journal article" date="2019" name="Commun. Biol.">
        <title>The bagworm genome reveals a unique fibroin gene that provides high tensile strength.</title>
        <authorList>
            <person name="Kono N."/>
            <person name="Nakamura H."/>
            <person name="Ohtoshi R."/>
            <person name="Tomita M."/>
            <person name="Numata K."/>
            <person name="Arakawa K."/>
        </authorList>
    </citation>
    <scope>NUCLEOTIDE SEQUENCE [LARGE SCALE GENOMIC DNA]</scope>
</reference>
<evidence type="ECO:0000313" key="3">
    <source>
        <dbReference type="Proteomes" id="UP000299102"/>
    </source>
</evidence>
<protein>
    <submittedName>
        <fullName evidence="2">Uncharacterized protein</fullName>
    </submittedName>
</protein>
<evidence type="ECO:0000313" key="2">
    <source>
        <dbReference type="EMBL" id="GBP30723.1"/>
    </source>
</evidence>
<feature type="region of interest" description="Disordered" evidence="1">
    <location>
        <begin position="25"/>
        <end position="48"/>
    </location>
</feature>
<dbReference type="OrthoDB" id="10549559at2759"/>
<dbReference type="Proteomes" id="UP000299102">
    <property type="component" value="Unassembled WGS sequence"/>
</dbReference>
<proteinExistence type="predicted"/>
<dbReference type="EMBL" id="BGZK01000236">
    <property type="protein sequence ID" value="GBP30723.1"/>
    <property type="molecule type" value="Genomic_DNA"/>
</dbReference>
<evidence type="ECO:0000256" key="1">
    <source>
        <dbReference type="SAM" id="MobiDB-lite"/>
    </source>
</evidence>
<gene>
    <name evidence="2" type="ORF">EVAR_75947_1</name>
</gene>
<sequence>MAKAKRRPSSSLYIYNILATCGSRRRGVTRPERGGSQRPARGVPAHTDTGHPFCFLGTVSICTDGKYYEDGDVQPDSPVLGDLIGRVQVNDCENFDIDDDLPLSSLARRRPDYSETSISYSNR</sequence>